<keyword evidence="3" id="KW-1185">Reference proteome</keyword>
<sequence length="69" mass="7520">MTSKITDTLIIVESAANLNPFQEHFPPLDQLGGSFLLGAGADSRRERFRGRAGLSREPNRIGQAPVKGR</sequence>
<accession>A0A949NFI0</accession>
<organism evidence="2 3">
    <name type="scientific">Diplocloster agilis</name>
    <dbReference type="NCBI Taxonomy" id="2850323"/>
    <lineage>
        <taxon>Bacteria</taxon>
        <taxon>Bacillati</taxon>
        <taxon>Bacillota</taxon>
        <taxon>Clostridia</taxon>
        <taxon>Lachnospirales</taxon>
        <taxon>Lachnospiraceae</taxon>
        <taxon>Diplocloster</taxon>
    </lineage>
</organism>
<evidence type="ECO:0000256" key="1">
    <source>
        <dbReference type="SAM" id="MobiDB-lite"/>
    </source>
</evidence>
<gene>
    <name evidence="2" type="ORF">KTH89_01460</name>
</gene>
<name>A0A949NFI0_9FIRM</name>
<dbReference type="EMBL" id="JAHQCW010000002">
    <property type="protein sequence ID" value="MBU9735183.1"/>
    <property type="molecule type" value="Genomic_DNA"/>
</dbReference>
<dbReference type="Proteomes" id="UP000712157">
    <property type="component" value="Unassembled WGS sequence"/>
</dbReference>
<protein>
    <submittedName>
        <fullName evidence="2">Uncharacterized protein</fullName>
    </submittedName>
</protein>
<feature type="region of interest" description="Disordered" evidence="1">
    <location>
        <begin position="47"/>
        <end position="69"/>
    </location>
</feature>
<dbReference type="AlphaFoldDB" id="A0A949NFI0"/>
<reference evidence="2" key="1">
    <citation type="submission" date="2021-06" db="EMBL/GenBank/DDBJ databases">
        <title>Description of novel taxa of the family Lachnospiraceae.</title>
        <authorList>
            <person name="Chaplin A.V."/>
            <person name="Sokolova S.R."/>
            <person name="Pikina A.P."/>
            <person name="Korzhanova M."/>
            <person name="Belova V."/>
            <person name="Korostin D."/>
            <person name="Efimov B.A."/>
        </authorList>
    </citation>
    <scope>NUCLEOTIDE SEQUENCE</scope>
    <source>
        <strain evidence="2">ASD5720</strain>
    </source>
</reference>
<evidence type="ECO:0000313" key="3">
    <source>
        <dbReference type="Proteomes" id="UP000712157"/>
    </source>
</evidence>
<evidence type="ECO:0000313" key="2">
    <source>
        <dbReference type="EMBL" id="MBU9735183.1"/>
    </source>
</evidence>
<comment type="caution">
    <text evidence="2">The sequence shown here is derived from an EMBL/GenBank/DDBJ whole genome shotgun (WGS) entry which is preliminary data.</text>
</comment>
<feature type="non-terminal residue" evidence="2">
    <location>
        <position position="69"/>
    </location>
</feature>
<proteinExistence type="predicted"/>